<dbReference type="Pfam" id="PF03446">
    <property type="entry name" value="NAD_binding_2"/>
    <property type="match status" value="1"/>
</dbReference>
<dbReference type="STRING" id="650850.SAMN04488129_103210"/>
<name>A0A1H7ISZ0_9GAMM</name>
<proteinExistence type="predicted"/>
<feature type="domain" description="3-hydroxyisobutyrate dehydrogenase-like NAD-binding" evidence="6">
    <location>
        <begin position="168"/>
        <end position="288"/>
    </location>
</feature>
<dbReference type="Proteomes" id="UP000198807">
    <property type="component" value="Unassembled WGS sequence"/>
</dbReference>
<feature type="region of interest" description="Disordered" evidence="4">
    <location>
        <begin position="271"/>
        <end position="310"/>
    </location>
</feature>
<dbReference type="Gene3D" id="1.10.1040.10">
    <property type="entry name" value="N-(1-d-carboxylethyl)-l-norvaline Dehydrogenase, domain 2"/>
    <property type="match status" value="1"/>
</dbReference>
<dbReference type="InterPro" id="IPR006115">
    <property type="entry name" value="6PGDH_NADP-bd"/>
</dbReference>
<protein>
    <submittedName>
        <fullName evidence="7">3-hydroxyisobutyrate dehydrogenase</fullName>
    </submittedName>
</protein>
<feature type="domain" description="6-phosphogluconate dehydrogenase NADP-binding" evidence="5">
    <location>
        <begin position="6"/>
        <end position="165"/>
    </location>
</feature>
<keyword evidence="2" id="KW-0520">NAD</keyword>
<dbReference type="RefSeq" id="WP_089710729.1">
    <property type="nucleotide sequence ID" value="NZ_FOBC01000003.1"/>
</dbReference>
<dbReference type="InterPro" id="IPR013328">
    <property type="entry name" value="6PGD_dom2"/>
</dbReference>
<dbReference type="GO" id="GO:0051287">
    <property type="term" value="F:NAD binding"/>
    <property type="evidence" value="ECO:0007669"/>
    <property type="project" value="InterPro"/>
</dbReference>
<evidence type="ECO:0000256" key="2">
    <source>
        <dbReference type="ARBA" id="ARBA00023027"/>
    </source>
</evidence>
<dbReference type="PANTHER" id="PTHR43060">
    <property type="entry name" value="3-HYDROXYISOBUTYRATE DEHYDROGENASE-LIKE 1, MITOCHONDRIAL-RELATED"/>
    <property type="match status" value="1"/>
</dbReference>
<gene>
    <name evidence="7" type="ORF">SAMN04488129_103210</name>
</gene>
<evidence type="ECO:0000313" key="8">
    <source>
        <dbReference type="Proteomes" id="UP000198807"/>
    </source>
</evidence>
<evidence type="ECO:0000256" key="4">
    <source>
        <dbReference type="SAM" id="MobiDB-lite"/>
    </source>
</evidence>
<dbReference type="Pfam" id="PF14833">
    <property type="entry name" value="NAD_binding_11"/>
    <property type="match status" value="1"/>
</dbReference>
<feature type="compositionally biased region" description="Polar residues" evidence="4">
    <location>
        <begin position="301"/>
        <end position="310"/>
    </location>
</feature>
<dbReference type="InterPro" id="IPR008927">
    <property type="entry name" value="6-PGluconate_DH-like_C_sf"/>
</dbReference>
<organism evidence="7 8">
    <name type="scientific">Halomonas daqiaonensis</name>
    <dbReference type="NCBI Taxonomy" id="650850"/>
    <lineage>
        <taxon>Bacteria</taxon>
        <taxon>Pseudomonadati</taxon>
        <taxon>Pseudomonadota</taxon>
        <taxon>Gammaproteobacteria</taxon>
        <taxon>Oceanospirillales</taxon>
        <taxon>Halomonadaceae</taxon>
        <taxon>Halomonas</taxon>
    </lineage>
</organism>
<dbReference type="InterPro" id="IPR036291">
    <property type="entry name" value="NAD(P)-bd_dom_sf"/>
</dbReference>
<dbReference type="Gene3D" id="3.40.50.720">
    <property type="entry name" value="NAD(P)-binding Rossmann-like Domain"/>
    <property type="match status" value="1"/>
</dbReference>
<sequence length="310" mass="32191">MTQPRLGFIGIGLMGNPMTRRLLEAGFDVTVWNRTSAKAAPLGEAGARVVGTIAELMETVDVVLLCLANTTVVEDIVFGEGGIAQHGRAGQRLVDFSSSDPAATRDFADWLESECGMRWVDAPVSGGVAGAEAGSLAIMCGGDPEDVEAIRPLLVPLSARVTHMGPVGSGQVTKVCNQMVVGCQAAVIAEMVALAEASGVDASRLTEALAGGFADSTPFRILTPRMAASDFDEPPWHLRTLLKDLDMAVAQSQRSGSATPMSGLAAQLMRAHARRGHAERDPATLVNTYRPGDGDQGPVPTGNTAGSGPS</sequence>
<evidence type="ECO:0000313" key="7">
    <source>
        <dbReference type="EMBL" id="SEK65546.1"/>
    </source>
</evidence>
<dbReference type="PIRSF" id="PIRSF000103">
    <property type="entry name" value="HIBADH"/>
    <property type="match status" value="1"/>
</dbReference>
<evidence type="ECO:0000256" key="1">
    <source>
        <dbReference type="ARBA" id="ARBA00023002"/>
    </source>
</evidence>
<dbReference type="SUPFAM" id="SSF51735">
    <property type="entry name" value="NAD(P)-binding Rossmann-fold domains"/>
    <property type="match status" value="1"/>
</dbReference>
<evidence type="ECO:0000259" key="6">
    <source>
        <dbReference type="Pfam" id="PF14833"/>
    </source>
</evidence>
<evidence type="ECO:0000259" key="5">
    <source>
        <dbReference type="Pfam" id="PF03446"/>
    </source>
</evidence>
<dbReference type="SUPFAM" id="SSF48179">
    <property type="entry name" value="6-phosphogluconate dehydrogenase C-terminal domain-like"/>
    <property type="match status" value="1"/>
</dbReference>
<dbReference type="InterPro" id="IPR015815">
    <property type="entry name" value="HIBADH-related"/>
</dbReference>
<dbReference type="GO" id="GO:0016491">
    <property type="term" value="F:oxidoreductase activity"/>
    <property type="evidence" value="ECO:0007669"/>
    <property type="project" value="UniProtKB-KW"/>
</dbReference>
<dbReference type="PANTHER" id="PTHR43060:SF15">
    <property type="entry name" value="3-HYDROXYISOBUTYRATE DEHYDROGENASE-LIKE 1, MITOCHONDRIAL-RELATED"/>
    <property type="match status" value="1"/>
</dbReference>
<evidence type="ECO:0000256" key="3">
    <source>
        <dbReference type="PIRSR" id="PIRSR000103-1"/>
    </source>
</evidence>
<dbReference type="GO" id="GO:0050661">
    <property type="term" value="F:NADP binding"/>
    <property type="evidence" value="ECO:0007669"/>
    <property type="project" value="InterPro"/>
</dbReference>
<accession>A0A1H7ISZ0</accession>
<dbReference type="InterPro" id="IPR029154">
    <property type="entry name" value="HIBADH-like_NADP-bd"/>
</dbReference>
<dbReference type="EMBL" id="FOBC01000003">
    <property type="protein sequence ID" value="SEK65546.1"/>
    <property type="molecule type" value="Genomic_DNA"/>
</dbReference>
<feature type="active site" evidence="3">
    <location>
        <position position="174"/>
    </location>
</feature>
<dbReference type="AlphaFoldDB" id="A0A1H7ISZ0"/>
<keyword evidence="8" id="KW-1185">Reference proteome</keyword>
<keyword evidence="1" id="KW-0560">Oxidoreductase</keyword>
<dbReference type="OrthoDB" id="9786703at2"/>
<reference evidence="8" key="1">
    <citation type="submission" date="2016-10" db="EMBL/GenBank/DDBJ databases">
        <authorList>
            <person name="Varghese N."/>
            <person name="Submissions S."/>
        </authorList>
    </citation>
    <scope>NUCLEOTIDE SEQUENCE [LARGE SCALE GENOMIC DNA]</scope>
    <source>
        <strain evidence="8">CGMCC 1.9150</strain>
    </source>
</reference>